<evidence type="ECO:0000313" key="7">
    <source>
        <dbReference type="EMBL" id="ELY40944.1"/>
    </source>
</evidence>
<dbReference type="Pfam" id="PF01594">
    <property type="entry name" value="AI-2E_transport"/>
    <property type="match status" value="1"/>
</dbReference>
<sequence>MYLNLMRWSVSSNGEGLAGTVGWWLFALALVLVLVVALHTYLGWIVLGLFLYYVVRPVARRLQQQGVSPGLSALLSLGLIMLPFIAVLGVFIVLLLAELAAIEATDVEGLLERLFPGLAIDTLPTSETELYAFVEALRSDPTLATLAPLVSGFVGTFTVQAFNALITIIFAFFLVRDERKIASWFRSTIVERESNVYDYLKAVDQGLASVYFGYTLTIIVISTVAVIIYNALNLIAPPGLAIPHAILLGFVTGLISVIPLLGRSLLYGAIVLYLTVVAYQTNIRYIWFPIVFYVVMGIIFDNVIRTYVRPFLSGRLFHTGLVMFAYLLGPAIFGWYGIFLGPLIMVVTIQFLRVQLPKILPD</sequence>
<evidence type="ECO:0000313" key="8">
    <source>
        <dbReference type="Proteomes" id="UP000011661"/>
    </source>
</evidence>
<dbReference type="eggNOG" id="arCOG02642">
    <property type="taxonomic scope" value="Archaea"/>
</dbReference>
<dbReference type="GO" id="GO:0016020">
    <property type="term" value="C:membrane"/>
    <property type="evidence" value="ECO:0007669"/>
    <property type="project" value="UniProtKB-SubCell"/>
</dbReference>
<comment type="similarity">
    <text evidence="2">Belongs to the autoinducer-2 exporter (AI-2E) (TC 2.A.86) family.</text>
</comment>
<feature type="transmembrane region" description="Helical" evidence="6">
    <location>
        <begin position="238"/>
        <end position="257"/>
    </location>
</feature>
<comment type="subcellular location">
    <subcellularLocation>
        <location evidence="1">Membrane</location>
        <topology evidence="1">Multi-pass membrane protein</topology>
    </subcellularLocation>
</comment>
<evidence type="ECO:0000256" key="6">
    <source>
        <dbReference type="SAM" id="Phobius"/>
    </source>
</evidence>
<feature type="transmembrane region" description="Helical" evidence="6">
    <location>
        <begin position="149"/>
        <end position="175"/>
    </location>
</feature>
<keyword evidence="3 6" id="KW-0812">Transmembrane</keyword>
<comment type="caution">
    <text evidence="7">The sequence shown here is derived from an EMBL/GenBank/DDBJ whole genome shotgun (WGS) entry which is preliminary data.</text>
</comment>
<evidence type="ECO:0000256" key="2">
    <source>
        <dbReference type="ARBA" id="ARBA00009773"/>
    </source>
</evidence>
<evidence type="ECO:0000256" key="4">
    <source>
        <dbReference type="ARBA" id="ARBA00022989"/>
    </source>
</evidence>
<protein>
    <submittedName>
        <fullName evidence="7">Permease</fullName>
    </submittedName>
</protein>
<dbReference type="EMBL" id="AOHX01000058">
    <property type="protein sequence ID" value="ELY40944.1"/>
    <property type="molecule type" value="Genomic_DNA"/>
</dbReference>
<organism evidence="7 8">
    <name type="scientific">Natronorubrum sulfidifaciens JCM 14089</name>
    <dbReference type="NCBI Taxonomy" id="1230460"/>
    <lineage>
        <taxon>Archaea</taxon>
        <taxon>Methanobacteriati</taxon>
        <taxon>Methanobacteriota</taxon>
        <taxon>Stenosarchaea group</taxon>
        <taxon>Halobacteria</taxon>
        <taxon>Halobacteriales</taxon>
        <taxon>Natrialbaceae</taxon>
        <taxon>Natronorubrum</taxon>
    </lineage>
</organism>
<name>L9VUS8_9EURY</name>
<proteinExistence type="inferred from homology"/>
<feature type="transmembrane region" description="Helical" evidence="6">
    <location>
        <begin position="211"/>
        <end position="232"/>
    </location>
</feature>
<accession>L9VUS8</accession>
<evidence type="ECO:0000256" key="3">
    <source>
        <dbReference type="ARBA" id="ARBA00022692"/>
    </source>
</evidence>
<feature type="transmembrane region" description="Helical" evidence="6">
    <location>
        <begin position="74"/>
        <end position="97"/>
    </location>
</feature>
<keyword evidence="8" id="KW-1185">Reference proteome</keyword>
<evidence type="ECO:0000256" key="5">
    <source>
        <dbReference type="ARBA" id="ARBA00023136"/>
    </source>
</evidence>
<gene>
    <name evidence="7" type="ORF">C495_16945</name>
</gene>
<dbReference type="AlphaFoldDB" id="L9VUS8"/>
<dbReference type="InterPro" id="IPR002549">
    <property type="entry name" value="AI-2E-like"/>
</dbReference>
<evidence type="ECO:0000256" key="1">
    <source>
        <dbReference type="ARBA" id="ARBA00004141"/>
    </source>
</evidence>
<dbReference type="Proteomes" id="UP000011661">
    <property type="component" value="Unassembled WGS sequence"/>
</dbReference>
<feature type="transmembrane region" description="Helical" evidence="6">
    <location>
        <begin position="286"/>
        <end position="304"/>
    </location>
</feature>
<feature type="transmembrane region" description="Helical" evidence="6">
    <location>
        <begin position="20"/>
        <end position="53"/>
    </location>
</feature>
<keyword evidence="4 6" id="KW-1133">Transmembrane helix</keyword>
<reference evidence="7 8" key="1">
    <citation type="journal article" date="2014" name="PLoS Genet.">
        <title>Phylogenetically driven sequencing of extremely halophilic archaea reveals strategies for static and dynamic osmo-response.</title>
        <authorList>
            <person name="Becker E.A."/>
            <person name="Seitzer P.M."/>
            <person name="Tritt A."/>
            <person name="Larsen D."/>
            <person name="Krusor M."/>
            <person name="Yao A.I."/>
            <person name="Wu D."/>
            <person name="Madern D."/>
            <person name="Eisen J.A."/>
            <person name="Darling A.E."/>
            <person name="Facciotti M.T."/>
        </authorList>
    </citation>
    <scope>NUCLEOTIDE SEQUENCE [LARGE SCALE GENOMIC DNA]</scope>
    <source>
        <strain evidence="7 8">JCM 14089</strain>
    </source>
</reference>
<keyword evidence="5 6" id="KW-0472">Membrane</keyword>
<dbReference type="STRING" id="1230460.C495_16945"/>